<sequence>MAQERSTDPFSIFLNTTSRPQVHMGAAQSSEPLPPVAMAVLTALRDRPRTQVDALRLATGLTTLRIAEVVSMLLRLELISVHGDGADDEVELTARGRELLAAR</sequence>
<dbReference type="InterPro" id="IPR036390">
    <property type="entry name" value="WH_DNA-bd_sf"/>
</dbReference>
<dbReference type="RefSeq" id="WP_399144569.1">
    <property type="nucleotide sequence ID" value="NZ_CP147982.1"/>
</dbReference>
<proteinExistence type="predicted"/>
<keyword evidence="2" id="KW-1185">Reference proteome</keyword>
<evidence type="ECO:0000313" key="1">
    <source>
        <dbReference type="EMBL" id="WXK75383.1"/>
    </source>
</evidence>
<dbReference type="SUPFAM" id="SSF46785">
    <property type="entry name" value="Winged helix' DNA-binding domain"/>
    <property type="match status" value="1"/>
</dbReference>
<protein>
    <recommendedName>
        <fullName evidence="3">MarR family transcriptional regulator</fullName>
    </recommendedName>
</protein>
<dbReference type="Proteomes" id="UP001626628">
    <property type="component" value="Chromosome"/>
</dbReference>
<name>A0ABZ2QGZ7_9ACTN</name>
<evidence type="ECO:0008006" key="3">
    <source>
        <dbReference type="Google" id="ProtNLM"/>
    </source>
</evidence>
<evidence type="ECO:0000313" key="2">
    <source>
        <dbReference type="Proteomes" id="UP001626628"/>
    </source>
</evidence>
<gene>
    <name evidence="1" type="ORF">WAB15_05090</name>
</gene>
<reference evidence="1 2" key="1">
    <citation type="submission" date="2024-03" db="EMBL/GenBank/DDBJ databases">
        <title>The complete genome of Streptomyces sirii sp.nov.</title>
        <authorList>
            <person name="Zakalyukina Y.V."/>
            <person name="Belik A.R."/>
            <person name="Biryukov M.V."/>
            <person name="Baturina O.A."/>
            <person name="Kabilov M.R."/>
        </authorList>
    </citation>
    <scope>NUCLEOTIDE SEQUENCE [LARGE SCALE GENOMIC DNA]</scope>
    <source>
        <strain evidence="1 2">BP-8</strain>
    </source>
</reference>
<organism evidence="1 2">
    <name type="scientific">Streptomyces sirii</name>
    <dbReference type="NCBI Taxonomy" id="3127701"/>
    <lineage>
        <taxon>Bacteria</taxon>
        <taxon>Bacillati</taxon>
        <taxon>Actinomycetota</taxon>
        <taxon>Actinomycetes</taxon>
        <taxon>Kitasatosporales</taxon>
        <taxon>Streptomycetaceae</taxon>
        <taxon>Streptomyces</taxon>
    </lineage>
</organism>
<dbReference type="EMBL" id="CP147982">
    <property type="protein sequence ID" value="WXK75383.1"/>
    <property type="molecule type" value="Genomic_DNA"/>
</dbReference>
<accession>A0ABZ2QGZ7</accession>
<dbReference type="Gene3D" id="1.10.10.10">
    <property type="entry name" value="Winged helix-like DNA-binding domain superfamily/Winged helix DNA-binding domain"/>
    <property type="match status" value="1"/>
</dbReference>
<dbReference type="InterPro" id="IPR036388">
    <property type="entry name" value="WH-like_DNA-bd_sf"/>
</dbReference>